<feature type="signal peptide" evidence="2">
    <location>
        <begin position="1"/>
        <end position="16"/>
    </location>
</feature>
<dbReference type="Proteomes" id="UP000031036">
    <property type="component" value="Unassembled WGS sequence"/>
</dbReference>
<organism evidence="3 4">
    <name type="scientific">Toxocara canis</name>
    <name type="common">Canine roundworm</name>
    <dbReference type="NCBI Taxonomy" id="6265"/>
    <lineage>
        <taxon>Eukaryota</taxon>
        <taxon>Metazoa</taxon>
        <taxon>Ecdysozoa</taxon>
        <taxon>Nematoda</taxon>
        <taxon>Chromadorea</taxon>
        <taxon>Rhabditida</taxon>
        <taxon>Spirurina</taxon>
        <taxon>Ascaridomorpha</taxon>
        <taxon>Ascaridoidea</taxon>
        <taxon>Toxocaridae</taxon>
        <taxon>Toxocara</taxon>
    </lineage>
</organism>
<name>A0A0B2UU26_TOXCA</name>
<protein>
    <recommendedName>
        <fullName evidence="5">DUF148 domain-containing protein</fullName>
    </recommendedName>
</protein>
<accession>A0A0B2UU26</accession>
<evidence type="ECO:0000313" key="4">
    <source>
        <dbReference type="Proteomes" id="UP000031036"/>
    </source>
</evidence>
<feature type="compositionally biased region" description="Basic and acidic residues" evidence="1">
    <location>
        <begin position="226"/>
        <end position="255"/>
    </location>
</feature>
<dbReference type="AlphaFoldDB" id="A0A0B2UU26"/>
<dbReference type="EMBL" id="JPKZ01003244">
    <property type="protein sequence ID" value="KHN72597.1"/>
    <property type="molecule type" value="Genomic_DNA"/>
</dbReference>
<evidence type="ECO:0000256" key="2">
    <source>
        <dbReference type="SAM" id="SignalP"/>
    </source>
</evidence>
<feature type="compositionally biased region" description="Basic and acidic residues" evidence="1">
    <location>
        <begin position="261"/>
        <end position="273"/>
    </location>
</feature>
<feature type="region of interest" description="Disordered" evidence="1">
    <location>
        <begin position="184"/>
        <end position="273"/>
    </location>
</feature>
<evidence type="ECO:0008006" key="5">
    <source>
        <dbReference type="Google" id="ProtNLM"/>
    </source>
</evidence>
<reference evidence="3 4" key="1">
    <citation type="submission" date="2014-11" db="EMBL/GenBank/DDBJ databases">
        <title>Genetic blueprint of the zoonotic pathogen Toxocara canis.</title>
        <authorList>
            <person name="Zhu X.-Q."/>
            <person name="Korhonen P.K."/>
            <person name="Cai H."/>
            <person name="Young N.D."/>
            <person name="Nejsum P."/>
            <person name="von Samson-Himmelstjerna G."/>
            <person name="Boag P.R."/>
            <person name="Tan P."/>
            <person name="Li Q."/>
            <person name="Min J."/>
            <person name="Yang Y."/>
            <person name="Wang X."/>
            <person name="Fang X."/>
            <person name="Hall R.S."/>
            <person name="Hofmann A."/>
            <person name="Sternberg P.W."/>
            <person name="Jex A.R."/>
            <person name="Gasser R.B."/>
        </authorList>
    </citation>
    <scope>NUCLEOTIDE SEQUENCE [LARGE SCALE GENOMIC DNA]</scope>
    <source>
        <strain evidence="3">PN_DK_2014</strain>
    </source>
</reference>
<sequence length="273" mass="30932">MRLLTFLIVASTFAFSQQGLIKPTPKKQDEQVRPATDPSAAGNTKQVQAEVNDVHQAAIKFFSSVPESVIKEVHSVFSNEKSTADEMEAALKKLTVFFVPSEMREKFQDILSQLQSLISLKIKLLNEVSDKAKEAIKEIDRSKMDEMMAFVKLDKETRKEVIDYYIKVKKAQKELLAKVHSIHAHPSNGKVGNVSKQGESEKKPHKRIGSGILQKTIGKIVQKHKEKVEEAKKAEVKAEKANEKEQQKKEKSNEKEENEDKEEHGKEEKKQNA</sequence>
<evidence type="ECO:0000313" key="3">
    <source>
        <dbReference type="EMBL" id="KHN72597.1"/>
    </source>
</evidence>
<keyword evidence="2" id="KW-0732">Signal</keyword>
<keyword evidence="4" id="KW-1185">Reference proteome</keyword>
<evidence type="ECO:0000256" key="1">
    <source>
        <dbReference type="SAM" id="MobiDB-lite"/>
    </source>
</evidence>
<comment type="caution">
    <text evidence="3">The sequence shown here is derived from an EMBL/GenBank/DDBJ whole genome shotgun (WGS) entry which is preliminary data.</text>
</comment>
<feature type="chain" id="PRO_5005423086" description="DUF148 domain-containing protein" evidence="2">
    <location>
        <begin position="17"/>
        <end position="273"/>
    </location>
</feature>
<proteinExistence type="predicted"/>
<gene>
    <name evidence="3" type="ORF">Tcan_17558</name>
</gene>
<feature type="region of interest" description="Disordered" evidence="1">
    <location>
        <begin position="24"/>
        <end position="44"/>
    </location>
</feature>